<dbReference type="GO" id="GO:0005886">
    <property type="term" value="C:plasma membrane"/>
    <property type="evidence" value="ECO:0007669"/>
    <property type="project" value="UniProtKB-SubCell"/>
</dbReference>
<keyword evidence="5 6" id="KW-0472">Membrane</keyword>
<dbReference type="EMBL" id="CAFBQO010000038">
    <property type="protein sequence ID" value="CAB5055441.1"/>
    <property type="molecule type" value="Genomic_DNA"/>
</dbReference>
<sequence>MRNSSLVTAIILIPVFLLVAEDTHWEKLSLSYIRKIGDRTDARSKLRELGYADDRSYENYRYRQIILIFLAISFETLSAIFFSLKLTSLFALAAFSIAAIFYVTENGLSREVKSHRESIESDFPAIVEALTLSLSAGESPLTSMQRISSRGVGALAREFSTVITSVTEGVPFATALDSMGRRVTSVAVRRFVDSVVIAITRGAPLIDVLHSHAQEARDYQRNRVLSAASKAELSMMIPVVFLILPISILFALWPSLSNLNLFAQG</sequence>
<evidence type="ECO:0000259" key="7">
    <source>
        <dbReference type="Pfam" id="PF00482"/>
    </source>
</evidence>
<dbReference type="AlphaFoldDB" id="A0A6J7TPP2"/>
<evidence type="ECO:0000256" key="4">
    <source>
        <dbReference type="ARBA" id="ARBA00022989"/>
    </source>
</evidence>
<keyword evidence="4 6" id="KW-1133">Transmembrane helix</keyword>
<dbReference type="PANTHER" id="PTHR35007">
    <property type="entry name" value="INTEGRAL MEMBRANE PROTEIN-RELATED"/>
    <property type="match status" value="1"/>
</dbReference>
<gene>
    <name evidence="8" type="ORF">UFOPK4307_00403</name>
</gene>
<comment type="subcellular location">
    <subcellularLocation>
        <location evidence="1">Cell membrane</location>
        <topology evidence="1">Multi-pass membrane protein</topology>
    </subcellularLocation>
</comment>
<organism evidence="8">
    <name type="scientific">freshwater metagenome</name>
    <dbReference type="NCBI Taxonomy" id="449393"/>
    <lineage>
        <taxon>unclassified sequences</taxon>
        <taxon>metagenomes</taxon>
        <taxon>ecological metagenomes</taxon>
    </lineage>
</organism>
<dbReference type="Pfam" id="PF00482">
    <property type="entry name" value="T2SSF"/>
    <property type="match status" value="1"/>
</dbReference>
<protein>
    <submittedName>
        <fullName evidence="8">Unannotated protein</fullName>
    </submittedName>
</protein>
<feature type="domain" description="Type II secretion system protein GspF" evidence="7">
    <location>
        <begin position="128"/>
        <end position="250"/>
    </location>
</feature>
<evidence type="ECO:0000256" key="5">
    <source>
        <dbReference type="ARBA" id="ARBA00023136"/>
    </source>
</evidence>
<evidence type="ECO:0000256" key="3">
    <source>
        <dbReference type="ARBA" id="ARBA00022692"/>
    </source>
</evidence>
<evidence type="ECO:0000256" key="1">
    <source>
        <dbReference type="ARBA" id="ARBA00004651"/>
    </source>
</evidence>
<accession>A0A6J7TPP2</accession>
<dbReference type="PANTHER" id="PTHR35007:SF2">
    <property type="entry name" value="PILUS ASSEMBLE PROTEIN"/>
    <property type="match status" value="1"/>
</dbReference>
<feature type="transmembrane region" description="Helical" evidence="6">
    <location>
        <begin position="65"/>
        <end position="84"/>
    </location>
</feature>
<evidence type="ECO:0000256" key="2">
    <source>
        <dbReference type="ARBA" id="ARBA00022475"/>
    </source>
</evidence>
<feature type="transmembrane region" description="Helical" evidence="6">
    <location>
        <begin position="233"/>
        <end position="253"/>
    </location>
</feature>
<evidence type="ECO:0000256" key="6">
    <source>
        <dbReference type="SAM" id="Phobius"/>
    </source>
</evidence>
<name>A0A6J7TPP2_9ZZZZ</name>
<feature type="transmembrane region" description="Helical" evidence="6">
    <location>
        <begin position="90"/>
        <end position="108"/>
    </location>
</feature>
<dbReference type="InterPro" id="IPR018076">
    <property type="entry name" value="T2SS_GspF_dom"/>
</dbReference>
<reference evidence="8" key="1">
    <citation type="submission" date="2020-05" db="EMBL/GenBank/DDBJ databases">
        <authorList>
            <person name="Chiriac C."/>
            <person name="Salcher M."/>
            <person name="Ghai R."/>
            <person name="Kavagutti S V."/>
        </authorList>
    </citation>
    <scope>NUCLEOTIDE SEQUENCE</scope>
</reference>
<keyword evidence="3 6" id="KW-0812">Transmembrane</keyword>
<proteinExistence type="predicted"/>
<keyword evidence="2" id="KW-1003">Cell membrane</keyword>
<evidence type="ECO:0000313" key="8">
    <source>
        <dbReference type="EMBL" id="CAB5055441.1"/>
    </source>
</evidence>